<dbReference type="AlphaFoldDB" id="A0A377PP84"/>
<gene>
    <name evidence="1" type="ORF">NCTC8105_03310</name>
</gene>
<dbReference type="EMBL" id="UGHP01000001">
    <property type="protein sequence ID" value="STQ81133.1"/>
    <property type="molecule type" value="Genomic_DNA"/>
</dbReference>
<protein>
    <submittedName>
        <fullName evidence="1">Uncharacterized protein</fullName>
    </submittedName>
</protein>
<dbReference type="InterPro" id="IPR045604">
    <property type="entry name" value="DUF6453"/>
</dbReference>
<organism evidence="1 2">
    <name type="scientific">Hafnia alvei</name>
    <dbReference type="NCBI Taxonomy" id="569"/>
    <lineage>
        <taxon>Bacteria</taxon>
        <taxon>Pseudomonadati</taxon>
        <taxon>Pseudomonadota</taxon>
        <taxon>Gammaproteobacteria</taxon>
        <taxon>Enterobacterales</taxon>
        <taxon>Hafniaceae</taxon>
        <taxon>Hafnia</taxon>
    </lineage>
</organism>
<sequence length="339" mass="36473">MSNYGISILPSITNKEMDISAGSRSMRFLGIYGTAQTSDQQKGYRAYIDIKGRTAGSQVYIVPIKIGAPYQDSVSTIVGLDYVKSYWLEGDRLWLQYTGVNDLKRWKFAEIAVFEVTAASAYSGEYGIVLQDATNYLEISDANSAGCCVWAGQVTISGSWSAPADIPMRDNCVIFANWSNPNVALGYNNSSKTISCYGLNGASASVTARIAIFSSGFFPTPPEYGFAIWNAQGQCTFSSDYPPLLIAGTVSLASRQNVWVSTPVSRPLVPVSSAGVVKGASVGNGYSSTFYCGIRMSGNQICGGPTYKTGMNTESSYTFPDGISPIAYPILDADNYFTF</sequence>
<proteinExistence type="predicted"/>
<dbReference type="RefSeq" id="WP_147440552.1">
    <property type="nucleotide sequence ID" value="NZ_CP139992.1"/>
</dbReference>
<reference evidence="1 2" key="1">
    <citation type="submission" date="2018-06" db="EMBL/GenBank/DDBJ databases">
        <authorList>
            <consortium name="Pathogen Informatics"/>
            <person name="Doyle S."/>
        </authorList>
    </citation>
    <scope>NUCLEOTIDE SEQUENCE [LARGE SCALE GENOMIC DNA]</scope>
    <source>
        <strain evidence="1 2">NCTC8105</strain>
    </source>
</reference>
<dbReference type="Proteomes" id="UP000254821">
    <property type="component" value="Unassembled WGS sequence"/>
</dbReference>
<name>A0A377PP84_HAFAL</name>
<evidence type="ECO:0000313" key="1">
    <source>
        <dbReference type="EMBL" id="STQ81133.1"/>
    </source>
</evidence>
<accession>A0A377PP84</accession>
<evidence type="ECO:0000313" key="2">
    <source>
        <dbReference type="Proteomes" id="UP000254821"/>
    </source>
</evidence>
<dbReference type="Pfam" id="PF20051">
    <property type="entry name" value="DUF6453"/>
    <property type="match status" value="1"/>
</dbReference>